<protein>
    <submittedName>
        <fullName evidence="5">Class I SAM-dependent methyltransferase</fullName>
    </submittedName>
</protein>
<reference evidence="5 6" key="1">
    <citation type="submission" date="2022-09" db="EMBL/GenBank/DDBJ databases">
        <authorList>
            <person name="Han X.L."/>
            <person name="Wang Q."/>
            <person name="Lu T."/>
        </authorList>
    </citation>
    <scope>NUCLEOTIDE SEQUENCE [LARGE SCALE GENOMIC DNA]</scope>
    <source>
        <strain evidence="5 6">WQ 127069</strain>
    </source>
</reference>
<evidence type="ECO:0000259" key="4">
    <source>
        <dbReference type="Pfam" id="PF08241"/>
    </source>
</evidence>
<evidence type="ECO:0000313" key="6">
    <source>
        <dbReference type="Proteomes" id="UP001652445"/>
    </source>
</evidence>
<keyword evidence="1 5" id="KW-0489">Methyltransferase</keyword>
<comment type="caution">
    <text evidence="5">The sequence shown here is derived from an EMBL/GenBank/DDBJ whole genome shotgun (WGS) entry which is preliminary data.</text>
</comment>
<evidence type="ECO:0000256" key="3">
    <source>
        <dbReference type="ARBA" id="ARBA00022691"/>
    </source>
</evidence>
<keyword evidence="2" id="KW-0808">Transferase</keyword>
<dbReference type="PANTHER" id="PTHR43464">
    <property type="entry name" value="METHYLTRANSFERASE"/>
    <property type="match status" value="1"/>
</dbReference>
<dbReference type="InterPro" id="IPR013216">
    <property type="entry name" value="Methyltransf_11"/>
</dbReference>
<keyword evidence="3" id="KW-0949">S-adenosyl-L-methionine</keyword>
<dbReference type="SUPFAM" id="SSF53335">
    <property type="entry name" value="S-adenosyl-L-methionine-dependent methyltransferases"/>
    <property type="match status" value="1"/>
</dbReference>
<dbReference type="InterPro" id="IPR029063">
    <property type="entry name" value="SAM-dependent_MTases_sf"/>
</dbReference>
<name>A0ABT2UTI1_9BACL</name>
<dbReference type="EMBL" id="JAOQIO010000124">
    <property type="protein sequence ID" value="MCU6797925.1"/>
    <property type="molecule type" value="Genomic_DNA"/>
</dbReference>
<dbReference type="GO" id="GO:0032259">
    <property type="term" value="P:methylation"/>
    <property type="evidence" value="ECO:0007669"/>
    <property type="project" value="UniProtKB-KW"/>
</dbReference>
<dbReference type="GO" id="GO:0008168">
    <property type="term" value="F:methyltransferase activity"/>
    <property type="evidence" value="ECO:0007669"/>
    <property type="project" value="UniProtKB-KW"/>
</dbReference>
<dbReference type="Proteomes" id="UP001652445">
    <property type="component" value="Unassembled WGS sequence"/>
</dbReference>
<accession>A0ABT2UTI1</accession>
<dbReference type="Gene3D" id="3.40.50.150">
    <property type="entry name" value="Vaccinia Virus protein VP39"/>
    <property type="match status" value="1"/>
</dbReference>
<dbReference type="CDD" id="cd02440">
    <property type="entry name" value="AdoMet_MTases"/>
    <property type="match status" value="1"/>
</dbReference>
<dbReference type="RefSeq" id="WP_262688623.1">
    <property type="nucleotide sequence ID" value="NZ_JAOQIO010000124.1"/>
</dbReference>
<evidence type="ECO:0000313" key="5">
    <source>
        <dbReference type="EMBL" id="MCU6797925.1"/>
    </source>
</evidence>
<dbReference type="PANTHER" id="PTHR43464:SF19">
    <property type="entry name" value="UBIQUINONE BIOSYNTHESIS O-METHYLTRANSFERASE, MITOCHONDRIAL"/>
    <property type="match status" value="1"/>
</dbReference>
<gene>
    <name evidence="5" type="ORF">OB236_37955</name>
</gene>
<evidence type="ECO:0000256" key="1">
    <source>
        <dbReference type="ARBA" id="ARBA00022603"/>
    </source>
</evidence>
<keyword evidence="6" id="KW-1185">Reference proteome</keyword>
<organism evidence="5 6">
    <name type="scientific">Paenibacillus baimaensis</name>
    <dbReference type="NCBI Taxonomy" id="2982185"/>
    <lineage>
        <taxon>Bacteria</taxon>
        <taxon>Bacillati</taxon>
        <taxon>Bacillota</taxon>
        <taxon>Bacilli</taxon>
        <taxon>Bacillales</taxon>
        <taxon>Paenibacillaceae</taxon>
        <taxon>Paenibacillus</taxon>
    </lineage>
</organism>
<sequence length="226" mass="26113">MNPRELYGDIDIYLFDQLLKGRIVKGMRILDAGCGSGRNLVYFLRNGFEVYAIDHSEEAIADVRRLGAELAADWSDEYAQVQSIDKISFLNESFDVVISNAVLHFADHDAHFQRMLYELWRVLRPGGLLFVRLASSIGIEDKVIPLGQHRYRLPDRSIRFLVDEERLLKMTEKLQGILLEPLKTVNVANQRCMTTWVMKKPHILFFDPIEEMQHEQDTSPEPTSFS</sequence>
<proteinExistence type="predicted"/>
<dbReference type="Pfam" id="PF08241">
    <property type="entry name" value="Methyltransf_11"/>
    <property type="match status" value="1"/>
</dbReference>
<feature type="domain" description="Methyltransferase type 11" evidence="4">
    <location>
        <begin position="30"/>
        <end position="131"/>
    </location>
</feature>
<evidence type="ECO:0000256" key="2">
    <source>
        <dbReference type="ARBA" id="ARBA00022679"/>
    </source>
</evidence>